<accession>A0A538TAB1</accession>
<dbReference type="InterPro" id="IPR036866">
    <property type="entry name" value="RibonucZ/Hydroxyglut_hydro"/>
</dbReference>
<dbReference type="HAMAP" id="MF_00457">
    <property type="entry name" value="UPF0173"/>
    <property type="match status" value="1"/>
</dbReference>
<organism evidence="4 5">
    <name type="scientific">Eiseniibacteriota bacterium</name>
    <dbReference type="NCBI Taxonomy" id="2212470"/>
    <lineage>
        <taxon>Bacteria</taxon>
        <taxon>Candidatus Eiseniibacteriota</taxon>
    </lineage>
</organism>
<protein>
    <recommendedName>
        <fullName evidence="2">UPF0173 metal-dependent hydrolase E6K72_00500</fullName>
    </recommendedName>
</protein>
<comment type="similarity">
    <text evidence="2">Belongs to the UPF0173 family.</text>
</comment>
<dbReference type="NCBIfam" id="NF001911">
    <property type="entry name" value="PRK00685.1"/>
    <property type="match status" value="1"/>
</dbReference>
<evidence type="ECO:0000256" key="1">
    <source>
        <dbReference type="ARBA" id="ARBA00022801"/>
    </source>
</evidence>
<dbReference type="InterPro" id="IPR050114">
    <property type="entry name" value="UPF0173_UPF0282_UlaG_hydrolase"/>
</dbReference>
<dbReference type="SUPFAM" id="SSF56281">
    <property type="entry name" value="Metallo-hydrolase/oxidoreductase"/>
    <property type="match status" value="1"/>
</dbReference>
<proteinExistence type="inferred from homology"/>
<dbReference type="PANTHER" id="PTHR43546:SF3">
    <property type="entry name" value="UPF0173 METAL-DEPENDENT HYDROLASE MJ1163"/>
    <property type="match status" value="1"/>
</dbReference>
<sequence>MKKLDRGFSLTWLGHNTFKLTTRNGRVVLLDPWVEGNPSCPREGKTFDRIDVMTISHGHGDHMADAVTLGKKFQPTVVCNYEIHLYLQRKGLGGTSPMNKGGSQEAAGLRFTMTHAIHSSGIEDGGQVIYGGEPCGFVLTLEDGTRIYHAGDTGVFSDMALIGELYAPDVALLPIGDLFTMSPREAAVAARMLKPKFIVPSHYGTFPALTGTPEMLVEEMKKLGVKSEVLALKPGEALT</sequence>
<dbReference type="SMART" id="SM00849">
    <property type="entry name" value="Lactamase_B"/>
    <property type="match status" value="1"/>
</dbReference>
<dbReference type="Proteomes" id="UP000317716">
    <property type="component" value="Unassembled WGS sequence"/>
</dbReference>
<evidence type="ECO:0000259" key="3">
    <source>
        <dbReference type="SMART" id="SM00849"/>
    </source>
</evidence>
<dbReference type="AlphaFoldDB" id="A0A538TAB1"/>
<name>A0A538TAB1_UNCEI</name>
<keyword evidence="1 2" id="KW-0378">Hydrolase</keyword>
<evidence type="ECO:0000313" key="5">
    <source>
        <dbReference type="Proteomes" id="UP000317716"/>
    </source>
</evidence>
<dbReference type="InterPro" id="IPR022877">
    <property type="entry name" value="UPF0173"/>
</dbReference>
<evidence type="ECO:0000313" key="4">
    <source>
        <dbReference type="EMBL" id="TMQ60556.1"/>
    </source>
</evidence>
<gene>
    <name evidence="4" type="ORF">E6K72_00500</name>
</gene>
<dbReference type="InterPro" id="IPR001279">
    <property type="entry name" value="Metallo-B-lactamas"/>
</dbReference>
<evidence type="ECO:0000256" key="2">
    <source>
        <dbReference type="HAMAP-Rule" id="MF_00457"/>
    </source>
</evidence>
<dbReference type="PANTHER" id="PTHR43546">
    <property type="entry name" value="UPF0173 METAL-DEPENDENT HYDROLASE MJ1163-RELATED"/>
    <property type="match status" value="1"/>
</dbReference>
<reference evidence="4 5" key="1">
    <citation type="journal article" date="2019" name="Nat. Microbiol.">
        <title>Mediterranean grassland soil C-N compound turnover is dependent on rainfall and depth, and is mediated by genomically divergent microorganisms.</title>
        <authorList>
            <person name="Diamond S."/>
            <person name="Andeer P.F."/>
            <person name="Li Z."/>
            <person name="Crits-Christoph A."/>
            <person name="Burstein D."/>
            <person name="Anantharaman K."/>
            <person name="Lane K.R."/>
            <person name="Thomas B.C."/>
            <person name="Pan C."/>
            <person name="Northen T.R."/>
            <person name="Banfield J.F."/>
        </authorList>
    </citation>
    <scope>NUCLEOTIDE SEQUENCE [LARGE SCALE GENOMIC DNA]</scope>
    <source>
        <strain evidence="4">WS_2</strain>
    </source>
</reference>
<dbReference type="Gene3D" id="3.60.15.10">
    <property type="entry name" value="Ribonuclease Z/Hydroxyacylglutathione hydrolase-like"/>
    <property type="match status" value="1"/>
</dbReference>
<comment type="caution">
    <text evidence="4">The sequence shown here is derived from an EMBL/GenBank/DDBJ whole genome shotgun (WGS) entry which is preliminary data.</text>
</comment>
<feature type="domain" description="Metallo-beta-lactamase" evidence="3">
    <location>
        <begin position="14"/>
        <end position="202"/>
    </location>
</feature>
<dbReference type="Pfam" id="PF12706">
    <property type="entry name" value="Lactamase_B_2"/>
    <property type="match status" value="1"/>
</dbReference>
<dbReference type="GO" id="GO:0016787">
    <property type="term" value="F:hydrolase activity"/>
    <property type="evidence" value="ECO:0007669"/>
    <property type="project" value="UniProtKB-UniRule"/>
</dbReference>
<dbReference type="EMBL" id="VBOS01000016">
    <property type="protein sequence ID" value="TMQ60556.1"/>
    <property type="molecule type" value="Genomic_DNA"/>
</dbReference>